<keyword evidence="2" id="KW-0677">Repeat</keyword>
<dbReference type="Proteomes" id="UP000031549">
    <property type="component" value="Unassembled WGS sequence"/>
</dbReference>
<dbReference type="EMBL" id="JTCM02000015">
    <property type="protein sequence ID" value="NEU72891.1"/>
    <property type="molecule type" value="Genomic_DNA"/>
</dbReference>
<dbReference type="InterPro" id="IPR001680">
    <property type="entry name" value="WD40_rpt"/>
</dbReference>
<keyword evidence="5" id="KW-1185">Reference proteome</keyword>
<evidence type="ECO:0000256" key="3">
    <source>
        <dbReference type="PROSITE-ProRule" id="PRU00221"/>
    </source>
</evidence>
<feature type="repeat" description="WD" evidence="3">
    <location>
        <begin position="664"/>
        <end position="705"/>
    </location>
</feature>
<dbReference type="SMART" id="SM00320">
    <property type="entry name" value="WD40"/>
    <property type="match status" value="7"/>
</dbReference>
<evidence type="ECO:0000256" key="1">
    <source>
        <dbReference type="ARBA" id="ARBA00022574"/>
    </source>
</evidence>
<feature type="repeat" description="WD" evidence="3">
    <location>
        <begin position="583"/>
        <end position="622"/>
    </location>
</feature>
<dbReference type="AlphaFoldDB" id="A0A846H8R5"/>
<reference evidence="4 5" key="1">
    <citation type="journal article" date="2015" name="Genome Announc.">
        <title>Draft Genome Sequence of Cyanobacterium Hassallia byssoidea Strain VB512170, Isolated from Monuments in India.</title>
        <authorList>
            <person name="Singh D."/>
            <person name="Chandrababunaidu M.M."/>
            <person name="Panda A."/>
            <person name="Sen D."/>
            <person name="Bhattacharyya S."/>
            <person name="Adhikary S.P."/>
            <person name="Tripathy S."/>
        </authorList>
    </citation>
    <scope>NUCLEOTIDE SEQUENCE [LARGE SCALE GENOMIC DNA]</scope>
    <source>
        <strain evidence="4 5">VB512170</strain>
    </source>
</reference>
<evidence type="ECO:0000313" key="4">
    <source>
        <dbReference type="EMBL" id="NEU72891.1"/>
    </source>
</evidence>
<feature type="repeat" description="WD" evidence="3">
    <location>
        <begin position="496"/>
        <end position="537"/>
    </location>
</feature>
<dbReference type="CDD" id="cd00200">
    <property type="entry name" value="WD40"/>
    <property type="match status" value="1"/>
</dbReference>
<dbReference type="InterPro" id="IPR020472">
    <property type="entry name" value="WD40_PAC1"/>
</dbReference>
<sequence>MQQGLGLLIQLVVEFAPVLAELVQKRSQASLSLSKYQPIEAIPELLKALNTSVQKSSDVEDFEQERILQQQLVAYDRETRLRIAAQERETALKLPEVNKILDNWSLRLYPSQILDRTNYGRTPLKIFIAPPQVHFDQFDDNRDERIPQIELTLAEGLRDFLNKHYSLHSPVRPTEFLAGAWDSKRFHSESSIKALFGMLKTEPILILESEKDGDYLNFRIAYWGLGQNNYYYKTIARLPYRQILEESAKIRALEWKKIRDELIALGESLEDINHIGKDNVVNLAILEKVEKWNAKGIDISKLSLQYQVNRQDFEKLCQVLITYHCLVAGWVADAYHLVDRDVPPLLPELLPSLLSDTFDLQSVEVIASGYKQVYQALENERCYWIPELALQLAQSLSHLSDAYGGKLRSWANEQLNYSVNTWLQLHQISPQHSINPLQAMQSAVSIKDEEYVKKLREYFIAVGDSQSIADVESILNCVANLKHQVTLEHVILSHTLTGHSEKVTSVVISPDNETLVSGCADKTIKVWNLNTGKLIRTLTEDLGEISSVAISSDGHFLAVGSCQHPKSNVKVWNLNSRKLLHTLLGHQKPVNCIAISPDGQILASGSNKIKIWNLHKGDRICTLWHSSAVNAAAISPDGTILASASSDNKIRLWNPRTGDPLRTLNGHSGEVKSVIISPDGEILFSGSADKTIKIWHLATGKVLHTLTGHSQEVRSLAVSPDGEILFSGSADKTIKIWLLRTGELLQTLTEHSGAVNSIAISPNGQFLASGSSDKTIKIWRFN</sequence>
<comment type="caution">
    <text evidence="4">The sequence shown here is derived from an EMBL/GenBank/DDBJ whole genome shotgun (WGS) entry which is preliminary data.</text>
</comment>
<proteinExistence type="predicted"/>
<evidence type="ECO:0000313" key="5">
    <source>
        <dbReference type="Proteomes" id="UP000031549"/>
    </source>
</evidence>
<keyword evidence="1 3" id="KW-0853">WD repeat</keyword>
<dbReference type="InterPro" id="IPR015943">
    <property type="entry name" value="WD40/YVTN_repeat-like_dom_sf"/>
</dbReference>
<dbReference type="SUPFAM" id="SSF50978">
    <property type="entry name" value="WD40 repeat-like"/>
    <property type="match status" value="1"/>
</dbReference>
<dbReference type="PRINTS" id="PR00320">
    <property type="entry name" value="GPROTEINBRPT"/>
</dbReference>
<protein>
    <submittedName>
        <fullName evidence="4">WD40 repeat domain-containing protein</fullName>
    </submittedName>
</protein>
<dbReference type="InterPro" id="IPR036322">
    <property type="entry name" value="WD40_repeat_dom_sf"/>
</dbReference>
<dbReference type="Pfam" id="PF00400">
    <property type="entry name" value="WD40"/>
    <property type="match status" value="2"/>
</dbReference>
<accession>A0A846H8R5</accession>
<dbReference type="PROSITE" id="PS00678">
    <property type="entry name" value="WD_REPEATS_1"/>
    <property type="match status" value="1"/>
</dbReference>
<dbReference type="Pfam" id="PF25173">
    <property type="entry name" value="Beta-prop_WDR3_1st"/>
    <property type="match status" value="1"/>
</dbReference>
<gene>
    <name evidence="4" type="ORF">PI95_010025</name>
</gene>
<evidence type="ECO:0000256" key="2">
    <source>
        <dbReference type="ARBA" id="ARBA00022737"/>
    </source>
</evidence>
<dbReference type="PANTHER" id="PTHR22847:SF637">
    <property type="entry name" value="WD REPEAT DOMAIN 5B"/>
    <property type="match status" value="1"/>
</dbReference>
<dbReference type="PROSITE" id="PS50082">
    <property type="entry name" value="WD_REPEATS_2"/>
    <property type="match status" value="6"/>
</dbReference>
<feature type="repeat" description="WD" evidence="3">
    <location>
        <begin position="748"/>
        <end position="782"/>
    </location>
</feature>
<dbReference type="RefSeq" id="WP_039753878.1">
    <property type="nucleotide sequence ID" value="NZ_JTCM02000015.1"/>
</dbReference>
<feature type="repeat" description="WD" evidence="3">
    <location>
        <begin position="622"/>
        <end position="663"/>
    </location>
</feature>
<organism evidence="4 5">
    <name type="scientific">Hassallia byssoidea VB512170</name>
    <dbReference type="NCBI Taxonomy" id="1304833"/>
    <lineage>
        <taxon>Bacteria</taxon>
        <taxon>Bacillati</taxon>
        <taxon>Cyanobacteriota</taxon>
        <taxon>Cyanophyceae</taxon>
        <taxon>Nostocales</taxon>
        <taxon>Tolypothrichaceae</taxon>
        <taxon>Hassallia</taxon>
    </lineage>
</organism>
<dbReference type="PROSITE" id="PS50294">
    <property type="entry name" value="WD_REPEATS_REGION"/>
    <property type="match status" value="5"/>
</dbReference>
<dbReference type="PANTHER" id="PTHR22847">
    <property type="entry name" value="WD40 REPEAT PROTEIN"/>
    <property type="match status" value="1"/>
</dbReference>
<dbReference type="InterPro" id="IPR019775">
    <property type="entry name" value="WD40_repeat_CS"/>
</dbReference>
<name>A0A846H8R5_9CYAN</name>
<dbReference type="Gene3D" id="2.130.10.10">
    <property type="entry name" value="YVTN repeat-like/Quinoprotein amine dehydrogenase"/>
    <property type="match status" value="4"/>
</dbReference>
<feature type="repeat" description="WD" evidence="3">
    <location>
        <begin position="706"/>
        <end position="747"/>
    </location>
</feature>